<dbReference type="PANTHER" id="PTHR22617:SF23">
    <property type="entry name" value="CHEMOTAXIS PROTEIN CHEW"/>
    <property type="match status" value="1"/>
</dbReference>
<accession>A0ABU9VP53</accession>
<dbReference type="EMBL" id="JBCITM010000001">
    <property type="protein sequence ID" value="MEN1758943.1"/>
    <property type="molecule type" value="Genomic_DNA"/>
</dbReference>
<evidence type="ECO:0000313" key="3">
    <source>
        <dbReference type="Proteomes" id="UP001407405"/>
    </source>
</evidence>
<feature type="domain" description="CheW-like" evidence="1">
    <location>
        <begin position="17"/>
        <end position="157"/>
    </location>
</feature>
<sequence length="165" mass="18799">MTAEQDYLMEMEEDTQKGKYLTFNLGKEVFGIEIRYVTEIIGMQPISEVPEVPDFVKGIINLRGKIIPLIDVRLKFKKDAAEYNDRTCIIVIDIDNTSVGLIVDQVAEVLNIEDAMIVPPPDYRTGFQNRYIKSIGRVGEEVKLILDCDKLLNDDELEMVEQVGQ</sequence>
<gene>
    <name evidence="2" type="ORF">AAIG11_00525</name>
</gene>
<dbReference type="RefSeq" id="WP_343184328.1">
    <property type="nucleotide sequence ID" value="NZ_JBCITM010000001.1"/>
</dbReference>
<dbReference type="Proteomes" id="UP001407405">
    <property type="component" value="Unassembled WGS sequence"/>
</dbReference>
<proteinExistence type="predicted"/>
<protein>
    <submittedName>
        <fullName evidence="2">Chemotaxis protein CheW</fullName>
    </submittedName>
</protein>
<dbReference type="Pfam" id="PF01584">
    <property type="entry name" value="CheW"/>
    <property type="match status" value="1"/>
</dbReference>
<reference evidence="2 3" key="1">
    <citation type="submission" date="2024-04" db="EMBL/GenBank/DDBJ databases">
        <title>Genome sequencing and metabolic network reconstruction of aminoacids and betaine degradation by Anoxynatronum sibiricum.</title>
        <authorList>
            <person name="Detkova E.N."/>
            <person name="Boltjanskaja Y.V."/>
            <person name="Mardanov A.V."/>
            <person name="Kevbrin V."/>
        </authorList>
    </citation>
    <scope>NUCLEOTIDE SEQUENCE [LARGE SCALE GENOMIC DNA]</scope>
    <source>
        <strain evidence="2 3">Z-7981</strain>
    </source>
</reference>
<evidence type="ECO:0000313" key="2">
    <source>
        <dbReference type="EMBL" id="MEN1758943.1"/>
    </source>
</evidence>
<comment type="caution">
    <text evidence="2">The sequence shown here is derived from an EMBL/GenBank/DDBJ whole genome shotgun (WGS) entry which is preliminary data.</text>
</comment>
<dbReference type="SMART" id="SM00260">
    <property type="entry name" value="CheW"/>
    <property type="match status" value="1"/>
</dbReference>
<organism evidence="2 3">
    <name type="scientific">Anoxynatronum sibiricum</name>
    <dbReference type="NCBI Taxonomy" id="210623"/>
    <lineage>
        <taxon>Bacteria</taxon>
        <taxon>Bacillati</taxon>
        <taxon>Bacillota</taxon>
        <taxon>Clostridia</taxon>
        <taxon>Eubacteriales</taxon>
        <taxon>Clostridiaceae</taxon>
        <taxon>Anoxynatronum</taxon>
    </lineage>
</organism>
<dbReference type="Gene3D" id="2.30.30.40">
    <property type="entry name" value="SH3 Domains"/>
    <property type="match status" value="1"/>
</dbReference>
<dbReference type="SUPFAM" id="SSF50341">
    <property type="entry name" value="CheW-like"/>
    <property type="match status" value="1"/>
</dbReference>
<dbReference type="PROSITE" id="PS50851">
    <property type="entry name" value="CHEW"/>
    <property type="match status" value="1"/>
</dbReference>
<dbReference type="InterPro" id="IPR039315">
    <property type="entry name" value="CheW"/>
</dbReference>
<dbReference type="Gene3D" id="2.40.50.180">
    <property type="entry name" value="CheA-289, Domain 4"/>
    <property type="match status" value="1"/>
</dbReference>
<dbReference type="InterPro" id="IPR002545">
    <property type="entry name" value="CheW-lke_dom"/>
</dbReference>
<name>A0ABU9VP53_9CLOT</name>
<keyword evidence="3" id="KW-1185">Reference proteome</keyword>
<evidence type="ECO:0000259" key="1">
    <source>
        <dbReference type="PROSITE" id="PS50851"/>
    </source>
</evidence>
<dbReference type="PANTHER" id="PTHR22617">
    <property type="entry name" value="CHEMOTAXIS SENSOR HISTIDINE KINASE-RELATED"/>
    <property type="match status" value="1"/>
</dbReference>
<dbReference type="InterPro" id="IPR036061">
    <property type="entry name" value="CheW-like_dom_sf"/>
</dbReference>